<feature type="compositionally biased region" description="Low complexity" evidence="1">
    <location>
        <begin position="148"/>
        <end position="157"/>
    </location>
</feature>
<dbReference type="EMBL" id="JAACJK010000223">
    <property type="protein sequence ID" value="KAF5313622.1"/>
    <property type="molecule type" value="Genomic_DNA"/>
</dbReference>
<evidence type="ECO:0000313" key="2">
    <source>
        <dbReference type="EMBL" id="KAF5313622.1"/>
    </source>
</evidence>
<feature type="region of interest" description="Disordered" evidence="1">
    <location>
        <begin position="148"/>
        <end position="167"/>
    </location>
</feature>
<proteinExistence type="predicted"/>
<accession>A0A8H5AZ26</accession>
<gene>
    <name evidence="2" type="ORF">D9611_010063</name>
</gene>
<dbReference type="AlphaFoldDB" id="A0A8H5AZ26"/>
<comment type="caution">
    <text evidence="2">The sequence shown here is derived from an EMBL/GenBank/DDBJ whole genome shotgun (WGS) entry which is preliminary data.</text>
</comment>
<feature type="compositionally biased region" description="Basic and acidic residues" evidence="1">
    <location>
        <begin position="92"/>
        <end position="104"/>
    </location>
</feature>
<dbReference type="OrthoDB" id="2563900at2759"/>
<feature type="compositionally biased region" description="Pro residues" evidence="1">
    <location>
        <begin position="80"/>
        <end position="91"/>
    </location>
</feature>
<protein>
    <submittedName>
        <fullName evidence="2">Uncharacterized protein</fullName>
    </submittedName>
</protein>
<sequence>MSSSPEPHRPAPISPSATTDQLRHMSSSLASPTQRPHRRTSQHLRTSDARLGSPSSIPSSPTSIHSSSSAVFERDIEPLLLPPSPPNPNRPLDPHRIPRARATEQLESSVPSVLDSAAAALITDTEIAVLAPLSPASLFDGRASGFASPLSLRSRSPSPSPRRPDSMLLSSVQPIARSVSAGSSSPPSPSQKRLSFMSYSDLLTSTPASTHTLSSLTTSASTIEPPPHIPSVSGLNLASSIASASPSAAASLRGFSTSPGKRDSVVLLSTDNVGGEWEREGLGKSLEERLEGETVGSVGGSLRGVPGVVPVVVGGKA</sequence>
<keyword evidence="3" id="KW-1185">Reference proteome</keyword>
<feature type="compositionally biased region" description="Polar residues" evidence="1">
    <location>
        <begin position="15"/>
        <end position="34"/>
    </location>
</feature>
<evidence type="ECO:0000313" key="3">
    <source>
        <dbReference type="Proteomes" id="UP000541558"/>
    </source>
</evidence>
<organism evidence="2 3">
    <name type="scientific">Ephemerocybe angulata</name>
    <dbReference type="NCBI Taxonomy" id="980116"/>
    <lineage>
        <taxon>Eukaryota</taxon>
        <taxon>Fungi</taxon>
        <taxon>Dikarya</taxon>
        <taxon>Basidiomycota</taxon>
        <taxon>Agaricomycotina</taxon>
        <taxon>Agaricomycetes</taxon>
        <taxon>Agaricomycetidae</taxon>
        <taxon>Agaricales</taxon>
        <taxon>Agaricineae</taxon>
        <taxon>Psathyrellaceae</taxon>
        <taxon>Ephemerocybe</taxon>
    </lineage>
</organism>
<feature type="region of interest" description="Disordered" evidence="1">
    <location>
        <begin position="1"/>
        <end position="111"/>
    </location>
</feature>
<feature type="compositionally biased region" description="Low complexity" evidence="1">
    <location>
        <begin position="53"/>
        <end position="69"/>
    </location>
</feature>
<reference evidence="2 3" key="1">
    <citation type="journal article" date="2020" name="ISME J.">
        <title>Uncovering the hidden diversity of litter-decomposition mechanisms in mushroom-forming fungi.</title>
        <authorList>
            <person name="Floudas D."/>
            <person name="Bentzer J."/>
            <person name="Ahren D."/>
            <person name="Johansson T."/>
            <person name="Persson P."/>
            <person name="Tunlid A."/>
        </authorList>
    </citation>
    <scope>NUCLEOTIDE SEQUENCE [LARGE SCALE GENOMIC DNA]</scope>
    <source>
        <strain evidence="2 3">CBS 175.51</strain>
    </source>
</reference>
<dbReference type="Proteomes" id="UP000541558">
    <property type="component" value="Unassembled WGS sequence"/>
</dbReference>
<name>A0A8H5AZ26_9AGAR</name>
<evidence type="ECO:0000256" key="1">
    <source>
        <dbReference type="SAM" id="MobiDB-lite"/>
    </source>
</evidence>